<evidence type="ECO:0000259" key="8">
    <source>
        <dbReference type="PROSITE" id="PS51873"/>
    </source>
</evidence>
<dbReference type="GO" id="GO:0016740">
    <property type="term" value="F:transferase activity"/>
    <property type="evidence" value="ECO:0007669"/>
    <property type="project" value="UniProtKB-KW"/>
</dbReference>
<feature type="region of interest" description="Disordered" evidence="7">
    <location>
        <begin position="288"/>
        <end position="315"/>
    </location>
</feature>
<keyword evidence="5" id="KW-0833">Ubl conjugation pathway</keyword>
<keyword evidence="6" id="KW-0862">Zinc</keyword>
<dbReference type="Gene3D" id="1.20.120.1750">
    <property type="match status" value="1"/>
</dbReference>
<dbReference type="AlphaFoldDB" id="A0AAN6M5T8"/>
<dbReference type="GO" id="GO:0008270">
    <property type="term" value="F:zinc ion binding"/>
    <property type="evidence" value="ECO:0007669"/>
    <property type="project" value="UniProtKB-KW"/>
</dbReference>
<keyword evidence="2" id="KW-0479">Metal-binding</keyword>
<accession>A0AAN6M5T8</accession>
<evidence type="ECO:0000256" key="3">
    <source>
        <dbReference type="ARBA" id="ARBA00022737"/>
    </source>
</evidence>
<dbReference type="EMBL" id="WVTA01000003">
    <property type="protein sequence ID" value="KAK3215159.1"/>
    <property type="molecule type" value="Genomic_DNA"/>
</dbReference>
<keyword evidence="3" id="KW-0677">Repeat</keyword>
<feature type="compositionally biased region" description="Acidic residues" evidence="7">
    <location>
        <begin position="373"/>
        <end position="384"/>
    </location>
</feature>
<sequence length="475" mass="53329">MPRECALCMEADSEEKPLLELPCFNHWVCHDCISHYFVNATNNESLFPPQCCEEPIQIEKYEKHVPGDVQLAYHLKEQGEYTILPKYRVYCASEACGRFIHPSGHIEDKENNITYAVCDSDHCFQATCCACKTLLIEDIQGHVCRARQLDKEFKEAVDKNGYKECFTCGATVELAEGTIIPPNTTKSRQLFWFKQSLNHIQVDSTTTFVSFHVKLGFSFSRKLMDLACNHITCECGSEFCYICGKQWDGYHGCPQYGPATYDADGYNEAGYHRDTGLNREGRTYSEEMAHQNASRGVEGDGNDGDDNEEEGEPEVEDLRQRVMNQLEPDQRTMIESLDAETREEALLQIMDAWVAQGVVFDLPQAAQQPQDDQPQDDEVDDNGGNDDRNLIDDDQGDGNADEAPGSWGPDPELPIGFSDADEEHTVGHEAPIIQEPIPEPMVDIIDADQEHVVDHEGPVIWEPAPGLPVDLSEDP</sequence>
<dbReference type="Proteomes" id="UP001280581">
    <property type="component" value="Unassembled WGS sequence"/>
</dbReference>
<organism evidence="9 10">
    <name type="scientific">Pseudopithomyces chartarum</name>
    <dbReference type="NCBI Taxonomy" id="1892770"/>
    <lineage>
        <taxon>Eukaryota</taxon>
        <taxon>Fungi</taxon>
        <taxon>Dikarya</taxon>
        <taxon>Ascomycota</taxon>
        <taxon>Pezizomycotina</taxon>
        <taxon>Dothideomycetes</taxon>
        <taxon>Pleosporomycetidae</taxon>
        <taxon>Pleosporales</taxon>
        <taxon>Massarineae</taxon>
        <taxon>Didymosphaeriaceae</taxon>
        <taxon>Pseudopithomyces</taxon>
    </lineage>
</organism>
<evidence type="ECO:0000256" key="4">
    <source>
        <dbReference type="ARBA" id="ARBA00022771"/>
    </source>
</evidence>
<evidence type="ECO:0000256" key="6">
    <source>
        <dbReference type="ARBA" id="ARBA00022833"/>
    </source>
</evidence>
<evidence type="ECO:0000313" key="9">
    <source>
        <dbReference type="EMBL" id="KAK3215159.1"/>
    </source>
</evidence>
<feature type="compositionally biased region" description="Acidic residues" evidence="7">
    <location>
        <begin position="300"/>
        <end position="315"/>
    </location>
</feature>
<reference evidence="9 10" key="1">
    <citation type="submission" date="2021-02" db="EMBL/GenBank/DDBJ databases">
        <title>Genome assembly of Pseudopithomyces chartarum.</title>
        <authorList>
            <person name="Jauregui R."/>
            <person name="Singh J."/>
            <person name="Voisey C."/>
        </authorList>
    </citation>
    <scope>NUCLEOTIDE SEQUENCE [LARGE SCALE GENOMIC DNA]</scope>
    <source>
        <strain evidence="9 10">AGR01</strain>
    </source>
</reference>
<keyword evidence="1" id="KW-0808">Transferase</keyword>
<gene>
    <name evidence="9" type="ORF">GRF29_19g2413539</name>
</gene>
<feature type="domain" description="RING-type" evidence="8">
    <location>
        <begin position="1"/>
        <end position="263"/>
    </location>
</feature>
<feature type="region of interest" description="Disordered" evidence="7">
    <location>
        <begin position="366"/>
        <end position="439"/>
    </location>
</feature>
<proteinExistence type="predicted"/>
<keyword evidence="4" id="KW-0863">Zinc-finger</keyword>
<name>A0AAN6M5T8_9PLEO</name>
<evidence type="ECO:0000256" key="5">
    <source>
        <dbReference type="ARBA" id="ARBA00022786"/>
    </source>
</evidence>
<protein>
    <recommendedName>
        <fullName evidence="8">RING-type domain-containing protein</fullName>
    </recommendedName>
</protein>
<comment type="caution">
    <text evidence="9">The sequence shown here is derived from an EMBL/GenBank/DDBJ whole genome shotgun (WGS) entry which is preliminary data.</text>
</comment>
<evidence type="ECO:0000256" key="2">
    <source>
        <dbReference type="ARBA" id="ARBA00022723"/>
    </source>
</evidence>
<dbReference type="PROSITE" id="PS51873">
    <property type="entry name" value="TRIAD"/>
    <property type="match status" value="1"/>
</dbReference>
<evidence type="ECO:0000256" key="7">
    <source>
        <dbReference type="SAM" id="MobiDB-lite"/>
    </source>
</evidence>
<keyword evidence="10" id="KW-1185">Reference proteome</keyword>
<evidence type="ECO:0000256" key="1">
    <source>
        <dbReference type="ARBA" id="ARBA00022679"/>
    </source>
</evidence>
<dbReference type="InterPro" id="IPR044066">
    <property type="entry name" value="TRIAD_supradom"/>
</dbReference>
<dbReference type="SUPFAM" id="SSF57850">
    <property type="entry name" value="RING/U-box"/>
    <property type="match status" value="1"/>
</dbReference>
<evidence type="ECO:0000313" key="10">
    <source>
        <dbReference type="Proteomes" id="UP001280581"/>
    </source>
</evidence>